<dbReference type="Proteomes" id="UP000186868">
    <property type="component" value="Unassembled WGS sequence"/>
</dbReference>
<organism evidence="2 3">
    <name type="scientific">Hydrococcus rivularis NIES-593</name>
    <dbReference type="NCBI Taxonomy" id="1921803"/>
    <lineage>
        <taxon>Bacteria</taxon>
        <taxon>Bacillati</taxon>
        <taxon>Cyanobacteriota</taxon>
        <taxon>Cyanophyceae</taxon>
        <taxon>Pleurocapsales</taxon>
        <taxon>Hydrococcaceae</taxon>
        <taxon>Hydrococcus</taxon>
    </lineage>
</organism>
<protein>
    <recommendedName>
        <fullName evidence="4">HXXEE domain-containing protein</fullName>
    </recommendedName>
</protein>
<proteinExistence type="predicted"/>
<keyword evidence="1" id="KW-0812">Transmembrane</keyword>
<accession>A0A1U7HPZ5</accession>
<evidence type="ECO:0000256" key="1">
    <source>
        <dbReference type="SAM" id="Phobius"/>
    </source>
</evidence>
<keyword evidence="1" id="KW-1133">Transmembrane helix</keyword>
<sequence length="144" mass="16774">MSVNYQGKIITLWITFLLGTIFHTDLGLMPLFHGKSVAHSHEIGDISWVMWLMLAFFVLPMFAIIATAFTESKRFRVAHFGLTVFYSVLNLLHIILDLFVTPIAWYQITLMVILFAIGLLLNLVSFQWMQHPSRRKRWQEKASF</sequence>
<dbReference type="OrthoDB" id="425089at2"/>
<gene>
    <name evidence="2" type="ORF">NIES593_04480</name>
</gene>
<evidence type="ECO:0000313" key="3">
    <source>
        <dbReference type="Proteomes" id="UP000186868"/>
    </source>
</evidence>
<keyword evidence="1" id="KW-0472">Membrane</keyword>
<dbReference type="AlphaFoldDB" id="A0A1U7HPZ5"/>
<name>A0A1U7HPZ5_9CYAN</name>
<evidence type="ECO:0008006" key="4">
    <source>
        <dbReference type="Google" id="ProtNLM"/>
    </source>
</evidence>
<keyword evidence="3" id="KW-1185">Reference proteome</keyword>
<feature type="transmembrane region" description="Helical" evidence="1">
    <location>
        <begin position="48"/>
        <end position="70"/>
    </location>
</feature>
<feature type="transmembrane region" description="Helical" evidence="1">
    <location>
        <begin position="77"/>
        <end position="96"/>
    </location>
</feature>
<feature type="transmembrane region" description="Helical" evidence="1">
    <location>
        <begin position="12"/>
        <end position="33"/>
    </location>
</feature>
<dbReference type="STRING" id="1921803.NIES593_04480"/>
<feature type="transmembrane region" description="Helical" evidence="1">
    <location>
        <begin position="108"/>
        <end position="129"/>
    </location>
</feature>
<reference evidence="2 3" key="1">
    <citation type="submission" date="2016-11" db="EMBL/GenBank/DDBJ databases">
        <title>Draft Genome Sequences of Nine Cyanobacterial Strains from Diverse Habitats.</title>
        <authorList>
            <person name="Zhu T."/>
            <person name="Hou S."/>
            <person name="Lu X."/>
            <person name="Hess W.R."/>
        </authorList>
    </citation>
    <scope>NUCLEOTIDE SEQUENCE [LARGE SCALE GENOMIC DNA]</scope>
    <source>
        <strain evidence="2 3">NIES-593</strain>
    </source>
</reference>
<dbReference type="EMBL" id="MRCB01000003">
    <property type="protein sequence ID" value="OKH25595.1"/>
    <property type="molecule type" value="Genomic_DNA"/>
</dbReference>
<evidence type="ECO:0000313" key="2">
    <source>
        <dbReference type="EMBL" id="OKH25595.1"/>
    </source>
</evidence>
<comment type="caution">
    <text evidence="2">The sequence shown here is derived from an EMBL/GenBank/DDBJ whole genome shotgun (WGS) entry which is preliminary data.</text>
</comment>
<dbReference type="RefSeq" id="WP_073598438.1">
    <property type="nucleotide sequence ID" value="NZ_MRCB01000003.1"/>
</dbReference>